<evidence type="ECO:0000256" key="1">
    <source>
        <dbReference type="SAM" id="MobiDB-lite"/>
    </source>
</evidence>
<accession>A0A2I3HK17</accession>
<dbReference type="EMBL" id="ADFV01025991">
    <property type="status" value="NOT_ANNOTATED_CDS"/>
    <property type="molecule type" value="Genomic_DNA"/>
</dbReference>
<dbReference type="EMBL" id="ADFV01025992">
    <property type="status" value="NOT_ANNOTATED_CDS"/>
    <property type="molecule type" value="Genomic_DNA"/>
</dbReference>
<keyword evidence="3" id="KW-1185">Reference proteome</keyword>
<organism evidence="2 3">
    <name type="scientific">Nomascus leucogenys</name>
    <name type="common">Northern white-cheeked gibbon</name>
    <name type="synonym">Hylobates leucogenys</name>
    <dbReference type="NCBI Taxonomy" id="61853"/>
    <lineage>
        <taxon>Eukaryota</taxon>
        <taxon>Metazoa</taxon>
        <taxon>Chordata</taxon>
        <taxon>Craniata</taxon>
        <taxon>Vertebrata</taxon>
        <taxon>Euteleostomi</taxon>
        <taxon>Mammalia</taxon>
        <taxon>Eutheria</taxon>
        <taxon>Euarchontoglires</taxon>
        <taxon>Primates</taxon>
        <taxon>Haplorrhini</taxon>
        <taxon>Catarrhini</taxon>
        <taxon>Hylobatidae</taxon>
        <taxon>Nomascus</taxon>
    </lineage>
</organism>
<dbReference type="EMBL" id="ADFV01025997">
    <property type="status" value="NOT_ANNOTATED_CDS"/>
    <property type="molecule type" value="Genomic_DNA"/>
</dbReference>
<dbReference type="Proteomes" id="UP000001073">
    <property type="component" value="Chromosome 21"/>
</dbReference>
<reference evidence="2 3" key="1">
    <citation type="submission" date="2012-10" db="EMBL/GenBank/DDBJ databases">
        <authorList>
            <consortium name="Gibbon Genome Sequencing Consortium"/>
        </authorList>
    </citation>
    <scope>NUCLEOTIDE SEQUENCE [LARGE SCALE GENOMIC DNA]</scope>
</reference>
<proteinExistence type="predicted"/>
<dbReference type="EMBL" id="ADFV01025993">
    <property type="status" value="NOT_ANNOTATED_CDS"/>
    <property type="molecule type" value="Genomic_DNA"/>
</dbReference>
<dbReference type="GeneTree" id="ENSGT00390000016970"/>
<dbReference type="EMBL" id="ADFV01025995">
    <property type="status" value="NOT_ANNOTATED_CDS"/>
    <property type="molecule type" value="Genomic_DNA"/>
</dbReference>
<name>A0A2I3HK17_NOMLE</name>
<dbReference type="EMBL" id="ADFV01025994">
    <property type="status" value="NOT_ANNOTATED_CDS"/>
    <property type="molecule type" value="Genomic_DNA"/>
</dbReference>
<dbReference type="AlphaFoldDB" id="A0A2I3HK17"/>
<evidence type="ECO:0000313" key="2">
    <source>
        <dbReference type="Ensembl" id="ENSNLEP00000043806.1"/>
    </source>
</evidence>
<dbReference type="Ensembl" id="ENSNLET00000034592.1">
    <property type="protein sequence ID" value="ENSNLEP00000043806.1"/>
    <property type="gene ID" value="ENSNLEG00000026979.2"/>
</dbReference>
<protein>
    <submittedName>
        <fullName evidence="2">FA complementation group D2</fullName>
    </submittedName>
</protein>
<dbReference type="EMBL" id="ADFV01026000">
    <property type="status" value="NOT_ANNOTATED_CDS"/>
    <property type="molecule type" value="Genomic_DNA"/>
</dbReference>
<feature type="compositionally biased region" description="Basic and acidic residues" evidence="1">
    <location>
        <begin position="8"/>
        <end position="20"/>
    </location>
</feature>
<feature type="region of interest" description="Disordered" evidence="1">
    <location>
        <begin position="1"/>
        <end position="20"/>
    </location>
</feature>
<dbReference type="EMBL" id="ADFV01025998">
    <property type="status" value="NOT_ANNOTATED_CDS"/>
    <property type="molecule type" value="Genomic_DNA"/>
</dbReference>
<reference evidence="2" key="2">
    <citation type="submission" date="2025-08" db="UniProtKB">
        <authorList>
            <consortium name="Ensembl"/>
        </authorList>
    </citation>
    <scope>IDENTIFICATION</scope>
</reference>
<dbReference type="EMBL" id="ADFV01025996">
    <property type="status" value="NOT_ANNOTATED_CDS"/>
    <property type="molecule type" value="Genomic_DNA"/>
</dbReference>
<reference evidence="2" key="3">
    <citation type="submission" date="2025-09" db="UniProtKB">
        <authorList>
            <consortium name="Ensembl"/>
        </authorList>
    </citation>
    <scope>IDENTIFICATION</scope>
</reference>
<gene>
    <name evidence="2" type="primary">FANCD2</name>
</gene>
<sequence>MVSKRRLSRSEDKESLTEDASKMGISLCHPGWSAVVLS</sequence>
<dbReference type="EMBL" id="ADFV01025999">
    <property type="status" value="NOT_ANNOTATED_CDS"/>
    <property type="molecule type" value="Genomic_DNA"/>
</dbReference>
<evidence type="ECO:0000313" key="3">
    <source>
        <dbReference type="Proteomes" id="UP000001073"/>
    </source>
</evidence>